<feature type="transmembrane region" description="Helical" evidence="1">
    <location>
        <begin position="208"/>
        <end position="225"/>
    </location>
</feature>
<accession>A0ABR8U6K2</accession>
<dbReference type="RefSeq" id="WP_191693003.1">
    <property type="nucleotide sequence ID" value="NZ_JACSQN010000002.1"/>
</dbReference>
<proteinExistence type="predicted"/>
<dbReference type="Proteomes" id="UP000626786">
    <property type="component" value="Unassembled WGS sequence"/>
</dbReference>
<evidence type="ECO:0000313" key="3">
    <source>
        <dbReference type="Proteomes" id="UP000626786"/>
    </source>
</evidence>
<feature type="transmembrane region" description="Helical" evidence="1">
    <location>
        <begin position="117"/>
        <end position="136"/>
    </location>
</feature>
<feature type="transmembrane region" description="Helical" evidence="1">
    <location>
        <begin position="273"/>
        <end position="291"/>
    </location>
</feature>
<keyword evidence="3" id="KW-1185">Reference proteome</keyword>
<keyword evidence="1" id="KW-0472">Membrane</keyword>
<feature type="transmembrane region" description="Helical" evidence="1">
    <location>
        <begin position="41"/>
        <end position="60"/>
    </location>
</feature>
<keyword evidence="1" id="KW-1133">Transmembrane helix</keyword>
<organism evidence="2 3">
    <name type="scientific">Sporosarcina quadrami</name>
    <dbReference type="NCBI Taxonomy" id="2762234"/>
    <lineage>
        <taxon>Bacteria</taxon>
        <taxon>Bacillati</taxon>
        <taxon>Bacillota</taxon>
        <taxon>Bacilli</taxon>
        <taxon>Bacillales</taxon>
        <taxon>Caryophanaceae</taxon>
        <taxon>Sporosarcina</taxon>
    </lineage>
</organism>
<evidence type="ECO:0000256" key="1">
    <source>
        <dbReference type="SAM" id="Phobius"/>
    </source>
</evidence>
<feature type="transmembrane region" description="Helical" evidence="1">
    <location>
        <begin position="15"/>
        <end position="35"/>
    </location>
</feature>
<name>A0ABR8U6K2_9BACL</name>
<keyword evidence="1" id="KW-0812">Transmembrane</keyword>
<feature type="transmembrane region" description="Helical" evidence="1">
    <location>
        <begin position="184"/>
        <end position="203"/>
    </location>
</feature>
<sequence>MEEARREKNWNQFNYSERLVVELFLLAYVFAFFLGETNSDMAYFWFAISVIGGIASYFIFNGRNYTIGLGGGVALVLTVPLLLFGVPLLNFLIFFAYTLWRIQANFNRSRIKGWPFLTINTLVFFLMASIARLLFVYGNPDLLVNKQIIVYLLSSFLYFFIRMITIWVNSKQLGNFKLRDANKAFGKIISLAALVFVLVFTFLKPIRLGILISFGFVFHTVFRVFGEVSSPMLDYIREEAERVEEEEEQDYYMETRMQDELLVSGTSVSPFEIAFYSFIFVVLISIIINLIRKRQEKKFIDLQDDYSLAFKGKKAKEKVKKQMLYDYSAAKDEVRKKFEKFELVAKSHNYTRSHSETITEWFSRMGWQEYNFVCLTYNDVRYGLHNPTNDELDRFNQELRKLTERFSEKE</sequence>
<protein>
    <recommendedName>
        <fullName evidence="4">DUF4129 domain-containing protein</fullName>
    </recommendedName>
</protein>
<evidence type="ECO:0000313" key="2">
    <source>
        <dbReference type="EMBL" id="MBD7983353.1"/>
    </source>
</evidence>
<reference evidence="2 3" key="1">
    <citation type="submission" date="2020-08" db="EMBL/GenBank/DDBJ databases">
        <title>A Genomic Blueprint of the Chicken Gut Microbiome.</title>
        <authorList>
            <person name="Gilroy R."/>
            <person name="Ravi A."/>
            <person name="Getino M."/>
            <person name="Pursley I."/>
            <person name="Horton D.L."/>
            <person name="Alikhan N.-F."/>
            <person name="Baker D."/>
            <person name="Gharbi K."/>
            <person name="Hall N."/>
            <person name="Watson M."/>
            <person name="Adriaenssens E.M."/>
            <person name="Foster-Nyarko E."/>
            <person name="Jarju S."/>
            <person name="Secka A."/>
            <person name="Antonio M."/>
            <person name="Oren A."/>
            <person name="Chaudhuri R."/>
            <person name="La Ragione R.M."/>
            <person name="Hildebrand F."/>
            <person name="Pallen M.J."/>
        </authorList>
    </citation>
    <scope>NUCLEOTIDE SEQUENCE [LARGE SCALE GENOMIC DNA]</scope>
    <source>
        <strain evidence="2 3">Sa2YVA2</strain>
    </source>
</reference>
<evidence type="ECO:0008006" key="4">
    <source>
        <dbReference type="Google" id="ProtNLM"/>
    </source>
</evidence>
<feature type="transmembrane region" description="Helical" evidence="1">
    <location>
        <begin position="72"/>
        <end position="97"/>
    </location>
</feature>
<feature type="transmembrane region" description="Helical" evidence="1">
    <location>
        <begin position="148"/>
        <end position="168"/>
    </location>
</feature>
<comment type="caution">
    <text evidence="2">The sequence shown here is derived from an EMBL/GenBank/DDBJ whole genome shotgun (WGS) entry which is preliminary data.</text>
</comment>
<gene>
    <name evidence="2" type="ORF">H9649_02075</name>
</gene>
<dbReference type="EMBL" id="JACSQN010000002">
    <property type="protein sequence ID" value="MBD7983353.1"/>
    <property type="molecule type" value="Genomic_DNA"/>
</dbReference>